<name>A0A1N7JWV4_9BACL</name>
<feature type="transmembrane region" description="Helical" evidence="1">
    <location>
        <begin position="368"/>
        <end position="389"/>
    </location>
</feature>
<dbReference type="PANTHER" id="PTHR43646">
    <property type="entry name" value="GLYCOSYLTRANSFERASE"/>
    <property type="match status" value="1"/>
</dbReference>
<dbReference type="AlphaFoldDB" id="A0A1N7JWV4"/>
<dbReference type="Pfam" id="PF00535">
    <property type="entry name" value="Glycos_transf_2"/>
    <property type="match status" value="1"/>
</dbReference>
<evidence type="ECO:0000313" key="3">
    <source>
        <dbReference type="EMBL" id="SIS53807.1"/>
    </source>
</evidence>
<proteinExistence type="predicted"/>
<protein>
    <submittedName>
        <fullName evidence="3">Glycosyltransferase, catalytic subunit of cellulose synthase and poly-beta-1,6-N-acetylglucosamine synthase</fullName>
    </submittedName>
</protein>
<reference evidence="4" key="1">
    <citation type="submission" date="2017-01" db="EMBL/GenBank/DDBJ databases">
        <authorList>
            <person name="Varghese N."/>
            <person name="Submissions S."/>
        </authorList>
    </citation>
    <scope>NUCLEOTIDE SEQUENCE [LARGE SCALE GENOMIC DNA]</scope>
    <source>
        <strain evidence="4">DSM 16176</strain>
    </source>
</reference>
<accession>A0A1N7JWV4</accession>
<keyword evidence="1" id="KW-0472">Membrane</keyword>
<dbReference type="Proteomes" id="UP000186156">
    <property type="component" value="Unassembled WGS sequence"/>
</dbReference>
<feature type="transmembrane region" description="Helical" evidence="1">
    <location>
        <begin position="395"/>
        <end position="416"/>
    </location>
</feature>
<keyword evidence="3" id="KW-0808">Transferase</keyword>
<dbReference type="InterPro" id="IPR001173">
    <property type="entry name" value="Glyco_trans_2-like"/>
</dbReference>
<feature type="transmembrane region" description="Helical" evidence="1">
    <location>
        <begin position="333"/>
        <end position="356"/>
    </location>
</feature>
<keyword evidence="1" id="KW-0812">Transmembrane</keyword>
<dbReference type="Gene3D" id="3.90.550.10">
    <property type="entry name" value="Spore Coat Polysaccharide Biosynthesis Protein SpsA, Chain A"/>
    <property type="match status" value="1"/>
</dbReference>
<sequence length="437" mass="49749">MTAKSAYNEVGRQDLLDCFFRLDYHKVVDSDPGEAEGGKPVFSNFAWSWLAHALPRAAWLPVLCAVVWTAIFLRTIPDLVRTPRLRPREAVRASPKDCGRVSVVVAARDEREHIGETLASLMRQTYPDLEIIAVDDRSSDGTGDVIDRMAATDARVIPVHVHELPRGWLGKNHALYAGAMRATGDWLLFADADVRFYPDAIERAMAYVHAHRLHHLTVAPRLLASGYLLKLLTAMYIFNYVLFKRPQSAYRRRTRAHAGIGAFNLVSREAYERIGTHRAISLRPDDDLHLGKLIKQRGFRQRFVVAQDMIEIEWYPNLRAMIVGMEKAPLPAFHYSAVLLTAAMALMMALYTLPFAGLVFGPGWYRWIYAYALVLMGILYELHAVFLRLPKHQFLILPVGMLLYSYAFIRSAVLAVRRGGLVWRDTFYTLRELRRGL</sequence>
<keyword evidence="4" id="KW-1185">Reference proteome</keyword>
<dbReference type="GO" id="GO:0016740">
    <property type="term" value="F:transferase activity"/>
    <property type="evidence" value="ECO:0007669"/>
    <property type="project" value="UniProtKB-KW"/>
</dbReference>
<dbReference type="EMBL" id="FTOO01000001">
    <property type="protein sequence ID" value="SIS53807.1"/>
    <property type="molecule type" value="Genomic_DNA"/>
</dbReference>
<evidence type="ECO:0000259" key="2">
    <source>
        <dbReference type="Pfam" id="PF00535"/>
    </source>
</evidence>
<keyword evidence="1" id="KW-1133">Transmembrane helix</keyword>
<gene>
    <name evidence="3" type="ORF">SAMN05421799_101224</name>
</gene>
<dbReference type="STRING" id="252246.SAMN05421799_101224"/>
<organism evidence="3 4">
    <name type="scientific">Alicyclobacillus vulcanalis</name>
    <dbReference type="NCBI Taxonomy" id="252246"/>
    <lineage>
        <taxon>Bacteria</taxon>
        <taxon>Bacillati</taxon>
        <taxon>Bacillota</taxon>
        <taxon>Bacilli</taxon>
        <taxon>Bacillales</taxon>
        <taxon>Alicyclobacillaceae</taxon>
        <taxon>Alicyclobacillus</taxon>
    </lineage>
</organism>
<dbReference type="SUPFAM" id="SSF53448">
    <property type="entry name" value="Nucleotide-diphospho-sugar transferases"/>
    <property type="match status" value="1"/>
</dbReference>
<feature type="domain" description="Glycosyltransferase 2-like" evidence="2">
    <location>
        <begin position="102"/>
        <end position="274"/>
    </location>
</feature>
<dbReference type="InterPro" id="IPR029044">
    <property type="entry name" value="Nucleotide-diphossugar_trans"/>
</dbReference>
<dbReference type="PANTHER" id="PTHR43646:SF3">
    <property type="entry name" value="SLR1566 PROTEIN"/>
    <property type="match status" value="1"/>
</dbReference>
<dbReference type="CDD" id="cd00761">
    <property type="entry name" value="Glyco_tranf_GTA_type"/>
    <property type="match status" value="1"/>
</dbReference>
<evidence type="ECO:0000313" key="4">
    <source>
        <dbReference type="Proteomes" id="UP000186156"/>
    </source>
</evidence>
<evidence type="ECO:0000256" key="1">
    <source>
        <dbReference type="SAM" id="Phobius"/>
    </source>
</evidence>
<feature type="transmembrane region" description="Helical" evidence="1">
    <location>
        <begin position="222"/>
        <end position="243"/>
    </location>
</feature>